<dbReference type="OrthoDB" id="3258358at2759"/>
<feature type="region of interest" description="Disordered" evidence="1">
    <location>
        <begin position="1"/>
        <end position="37"/>
    </location>
</feature>
<feature type="compositionally biased region" description="Polar residues" evidence="1">
    <location>
        <begin position="1"/>
        <end position="16"/>
    </location>
</feature>
<feature type="compositionally biased region" description="Low complexity" evidence="1">
    <location>
        <begin position="293"/>
        <end position="322"/>
    </location>
</feature>
<dbReference type="AlphaFoldDB" id="A0A0D7ARD9"/>
<dbReference type="STRING" id="1314674.A0A0D7ARD9"/>
<reference evidence="2 3" key="1">
    <citation type="journal article" date="2015" name="Fungal Genet. Biol.">
        <title>Evolution of novel wood decay mechanisms in Agaricales revealed by the genome sequences of Fistulina hepatica and Cylindrobasidium torrendii.</title>
        <authorList>
            <person name="Floudas D."/>
            <person name="Held B.W."/>
            <person name="Riley R."/>
            <person name="Nagy L.G."/>
            <person name="Koehler G."/>
            <person name="Ransdell A.S."/>
            <person name="Younus H."/>
            <person name="Chow J."/>
            <person name="Chiniquy J."/>
            <person name="Lipzen A."/>
            <person name="Tritt A."/>
            <person name="Sun H."/>
            <person name="Haridas S."/>
            <person name="LaButti K."/>
            <person name="Ohm R.A."/>
            <person name="Kues U."/>
            <person name="Blanchette R.A."/>
            <person name="Grigoriev I.V."/>
            <person name="Minto R.E."/>
            <person name="Hibbett D.S."/>
        </authorList>
    </citation>
    <scope>NUCLEOTIDE SEQUENCE [LARGE SCALE GENOMIC DNA]</scope>
    <source>
        <strain evidence="2 3">FP15055 ss-10</strain>
    </source>
</reference>
<feature type="compositionally biased region" description="Acidic residues" evidence="1">
    <location>
        <begin position="211"/>
        <end position="223"/>
    </location>
</feature>
<sequence>MAPAATTNAAITQPQGYASLPSRRSDDAPQFDSDEPQEIDDFLADIHSLGTLYGLTSGEKVHAAVRYADAKARKLWRAADGYDEDPAKSNWAKFKTDLTDNFYKSSRKSRYSMRDLEDTVRHWKKIQLKSEKRLEKYYQEFIPISAALKKKSILSESEVNRWFWKGIERRVRDRIEDRISRVDTAWDRDTAPTISAVLSAARWVLKRSNDDSDSDSDSSSDESDAPRRKKSSKRKSKRKPDESDDDRAAPAVQTKTFAMDDLAAALEKMTVNTAAAIEKLGSMQASALQTAAHQSFSHSHSQPPFSHLHSQPSFSHAHQSPFSHPPTHFPSFATTTHQFRSTLPRQNAPPSLLPGQDCYFCLGEGHFIPGCEWVPIYVAANRIIVDGRRICFPDGTLVRRGPQGIRGIVDQVFGSSLSKPSVSGN</sequence>
<dbReference type="EMBL" id="KN881270">
    <property type="protein sequence ID" value="KIY60777.1"/>
    <property type="molecule type" value="Genomic_DNA"/>
</dbReference>
<evidence type="ECO:0000313" key="2">
    <source>
        <dbReference type="EMBL" id="KIY60777.1"/>
    </source>
</evidence>
<evidence type="ECO:0000256" key="1">
    <source>
        <dbReference type="SAM" id="MobiDB-lite"/>
    </source>
</evidence>
<protein>
    <recommendedName>
        <fullName evidence="4">Retrotransposon gag domain-containing protein</fullName>
    </recommendedName>
</protein>
<evidence type="ECO:0008006" key="4">
    <source>
        <dbReference type="Google" id="ProtNLM"/>
    </source>
</evidence>
<feature type="region of interest" description="Disordered" evidence="1">
    <location>
        <begin position="208"/>
        <end position="253"/>
    </location>
</feature>
<dbReference type="Proteomes" id="UP000054007">
    <property type="component" value="Unassembled WGS sequence"/>
</dbReference>
<evidence type="ECO:0000313" key="3">
    <source>
        <dbReference type="Proteomes" id="UP000054007"/>
    </source>
</evidence>
<keyword evidence="3" id="KW-1185">Reference proteome</keyword>
<accession>A0A0D7ARD9</accession>
<proteinExistence type="predicted"/>
<feature type="region of interest" description="Disordered" evidence="1">
    <location>
        <begin position="291"/>
        <end position="333"/>
    </location>
</feature>
<gene>
    <name evidence="2" type="ORF">CYLTODRAFT_495525</name>
</gene>
<name>A0A0D7ARD9_9AGAR</name>
<organism evidence="2 3">
    <name type="scientific">Cylindrobasidium torrendii FP15055 ss-10</name>
    <dbReference type="NCBI Taxonomy" id="1314674"/>
    <lineage>
        <taxon>Eukaryota</taxon>
        <taxon>Fungi</taxon>
        <taxon>Dikarya</taxon>
        <taxon>Basidiomycota</taxon>
        <taxon>Agaricomycotina</taxon>
        <taxon>Agaricomycetes</taxon>
        <taxon>Agaricomycetidae</taxon>
        <taxon>Agaricales</taxon>
        <taxon>Marasmiineae</taxon>
        <taxon>Physalacriaceae</taxon>
        <taxon>Cylindrobasidium</taxon>
    </lineage>
</organism>
<feature type="compositionally biased region" description="Basic residues" evidence="1">
    <location>
        <begin position="227"/>
        <end position="238"/>
    </location>
</feature>